<evidence type="ECO:0000313" key="2">
    <source>
        <dbReference type="EMBL" id="RVW89720.1"/>
    </source>
</evidence>
<dbReference type="AlphaFoldDB" id="A0A438HZB2"/>
<sequence length="224" mass="25810">MIKQVLPYAKFLKDLCTMKRGLNFNKQAFLMEQVSAIIKCKTPIKYKDLGCPTISVNIGDTYIEKTLLDLGASVNLLPYSVYKQLGLRELKPTSITLSLANSSPSNMTLELNIFHLYKRHPNQVEDEQKEVCLIDTLIEEHVKGLMKKELEKTYEEFEENKVEEKLRKLMNLPPLIILCNGRKKEKPLPITNDEEAKKEESPKLNLKPLPNDLKYAYLDKISIQ</sequence>
<dbReference type="EMBL" id="QGNW01000161">
    <property type="protein sequence ID" value="RVW89720.1"/>
    <property type="molecule type" value="Genomic_DNA"/>
</dbReference>
<dbReference type="PANTHER" id="PTHR33067">
    <property type="entry name" value="RNA-DIRECTED DNA POLYMERASE-RELATED"/>
    <property type="match status" value="1"/>
</dbReference>
<gene>
    <name evidence="2" type="ORF">CK203_047282</name>
</gene>
<reference evidence="2 3" key="1">
    <citation type="journal article" date="2018" name="PLoS Genet.">
        <title>Population sequencing reveals clonal diversity and ancestral inbreeding in the grapevine cultivar Chardonnay.</title>
        <authorList>
            <person name="Roach M.J."/>
            <person name="Johnson D.L."/>
            <person name="Bohlmann J."/>
            <person name="van Vuuren H.J."/>
            <person name="Jones S.J."/>
            <person name="Pretorius I.S."/>
            <person name="Schmidt S.A."/>
            <person name="Borneman A.R."/>
        </authorList>
    </citation>
    <scope>NUCLEOTIDE SEQUENCE [LARGE SCALE GENOMIC DNA]</scope>
    <source>
        <strain evidence="3">cv. Chardonnay</strain>
        <tissue evidence="2">Leaf</tissue>
    </source>
</reference>
<name>A0A438HZB2_VITVI</name>
<evidence type="ECO:0000313" key="3">
    <source>
        <dbReference type="Proteomes" id="UP000288805"/>
    </source>
</evidence>
<proteinExistence type="predicted"/>
<feature type="region of interest" description="Disordered" evidence="1">
    <location>
        <begin position="186"/>
        <end position="205"/>
    </location>
</feature>
<protein>
    <recommendedName>
        <fullName evidence="4">Aspartic peptidase DDI1-type domain-containing protein</fullName>
    </recommendedName>
</protein>
<dbReference type="Gene3D" id="2.40.70.10">
    <property type="entry name" value="Acid Proteases"/>
    <property type="match status" value="1"/>
</dbReference>
<dbReference type="Proteomes" id="UP000288805">
    <property type="component" value="Unassembled WGS sequence"/>
</dbReference>
<dbReference type="InterPro" id="IPR021109">
    <property type="entry name" value="Peptidase_aspartic_dom_sf"/>
</dbReference>
<accession>A0A438HZB2</accession>
<dbReference type="PANTHER" id="PTHR33067:SF32">
    <property type="entry name" value="ASPARTIC PEPTIDASE DDI1-TYPE DOMAIN-CONTAINING PROTEIN"/>
    <property type="match status" value="1"/>
</dbReference>
<comment type="caution">
    <text evidence="2">The sequence shown here is derived from an EMBL/GenBank/DDBJ whole genome shotgun (WGS) entry which is preliminary data.</text>
</comment>
<evidence type="ECO:0008006" key="4">
    <source>
        <dbReference type="Google" id="ProtNLM"/>
    </source>
</evidence>
<organism evidence="2 3">
    <name type="scientific">Vitis vinifera</name>
    <name type="common">Grape</name>
    <dbReference type="NCBI Taxonomy" id="29760"/>
    <lineage>
        <taxon>Eukaryota</taxon>
        <taxon>Viridiplantae</taxon>
        <taxon>Streptophyta</taxon>
        <taxon>Embryophyta</taxon>
        <taxon>Tracheophyta</taxon>
        <taxon>Spermatophyta</taxon>
        <taxon>Magnoliopsida</taxon>
        <taxon>eudicotyledons</taxon>
        <taxon>Gunneridae</taxon>
        <taxon>Pentapetalae</taxon>
        <taxon>rosids</taxon>
        <taxon>Vitales</taxon>
        <taxon>Vitaceae</taxon>
        <taxon>Viteae</taxon>
        <taxon>Vitis</taxon>
    </lineage>
</organism>
<evidence type="ECO:0000256" key="1">
    <source>
        <dbReference type="SAM" id="MobiDB-lite"/>
    </source>
</evidence>